<dbReference type="EnsemblMetazoa" id="CJA00119.1">
    <property type="protein sequence ID" value="CJA00119.1"/>
    <property type="gene ID" value="WBGene00119323"/>
</dbReference>
<feature type="region of interest" description="Disordered" evidence="6">
    <location>
        <begin position="861"/>
        <end position="900"/>
    </location>
</feature>
<dbReference type="Gene3D" id="3.40.640.10">
    <property type="entry name" value="Type I PLP-dependent aspartate aminotransferase-like (Major domain)"/>
    <property type="match status" value="1"/>
</dbReference>
<dbReference type="PANTHER" id="PTHR11999:SF59">
    <property type="entry name" value="AROMATIC-L-AMINO-ACID DECARBOXYLASE-RELATED"/>
    <property type="match status" value="1"/>
</dbReference>
<dbReference type="OMA" id="KGVACWF"/>
<sequence>MSEVDVEVVDEPNNVEQISPSDKTYLWGRLKNAAAFSLFRDLHLNEPIHKKHLRSDYKVYDLNNRVIFYVINNTAMSITKDAPFCLKVMNKDKKYVAKFLRNEPKKLHKQTGLAALFGCCSDTEDKMEVFDDIGNLLSTAILHHDQYRGIGISMRDQNGKLLLKVRGTRDQTEAFSVSGMDDRFLGEIRQKIISSGNSTDNYKGVACWFSPDVPLEIKVLFMAASFLIEIDYFSESKGRQDVFKNPENDYLNPIIKTPPLHERVPKFKKVVVKTKKKKNGTSVASKESRTQSVSESKRETMMMPQIHHTRHSDAIGADDPFAKKDKNEDFKPIETVKEDIEVNGMTREQFRSAAKKVIDYLLKQDESLKTARCSPAVKPGYLKLLLPAKAPMKADDIDDILDDYHKLIVPGLSHSSHPNFHSFYPAGNSFHCLLADLLGAHIGDAGFYWTSNPALTELEVLMMDWLGDMMALPKEFLLSPEGSRGGGCMQRSCSDANFLVLVAARTDKITRVKKQNPMHRSSDILARLVAYTSSDAHSSIKKAAEAAMVRMRVLPTDKSFTLRGGTLHSAMVADIEQGLIPFFVAATFGTSGPCSFDQLHELGPVCREHRTWLHVDASYAGTALICPETRGLMRGIDWADSFCTTPSKLVMAVCDVNCLWVRDRYKLQRASIETSADLPFKGLPTSQRVGALKIWFMLRSIGVENLQNQIREHINLGQIMSKKLQKDTRFEVCNKVVMGLICFRAKANNMFNKALLFRCNETGKISLASCTLQDRFTIRLCINSPRCTEEDLDVTYKLICTEYEILRPFQERIELMSQAELDDFIRVPSKAHSSAEVSRRFPVSNPLHTTVSTVALLHQGNEHHEMSQKCEKLPTKTASTPPNTSSRPPSAETWSEKSEK</sequence>
<reference evidence="7" key="2">
    <citation type="submission" date="2022-06" db="UniProtKB">
        <authorList>
            <consortium name="EnsemblMetazoa"/>
        </authorList>
    </citation>
    <scope>IDENTIFICATION</scope>
    <source>
        <strain evidence="7">DF5081</strain>
    </source>
</reference>
<dbReference type="AlphaFoldDB" id="A0A8R1HFU3"/>
<dbReference type="Gene3D" id="3.90.1150.10">
    <property type="entry name" value="Aspartate Aminotransferase, domain 1"/>
    <property type="match status" value="1"/>
</dbReference>
<dbReference type="InterPro" id="IPR015424">
    <property type="entry name" value="PyrdxlP-dep_Trfase"/>
</dbReference>
<evidence type="ECO:0000313" key="7">
    <source>
        <dbReference type="EnsemblMetazoa" id="CJA00119.1"/>
    </source>
</evidence>
<dbReference type="InterPro" id="IPR010977">
    <property type="entry name" value="Aromatic_deC"/>
</dbReference>
<accession>A0A8R1HFU3</accession>
<dbReference type="Proteomes" id="UP000005237">
    <property type="component" value="Unassembled WGS sequence"/>
</dbReference>
<comment type="similarity">
    <text evidence="2">Belongs to the group II decarboxylase family.</text>
</comment>
<dbReference type="InterPro" id="IPR015422">
    <property type="entry name" value="PyrdxlP-dep_Trfase_small"/>
</dbReference>
<dbReference type="InterPro" id="IPR015421">
    <property type="entry name" value="PyrdxlP-dep_Trfase_major"/>
</dbReference>
<dbReference type="GO" id="GO:0005737">
    <property type="term" value="C:cytoplasm"/>
    <property type="evidence" value="ECO:0007669"/>
    <property type="project" value="TreeGrafter"/>
</dbReference>
<dbReference type="GO" id="GO:0030170">
    <property type="term" value="F:pyridoxal phosphate binding"/>
    <property type="evidence" value="ECO:0007669"/>
    <property type="project" value="InterPro"/>
</dbReference>
<feature type="compositionally biased region" description="Basic and acidic residues" evidence="6">
    <location>
        <begin position="861"/>
        <end position="874"/>
    </location>
</feature>
<evidence type="ECO:0000256" key="6">
    <source>
        <dbReference type="SAM" id="MobiDB-lite"/>
    </source>
</evidence>
<keyword evidence="8" id="KW-1185">Reference proteome</keyword>
<evidence type="ECO:0000256" key="4">
    <source>
        <dbReference type="ARBA" id="ARBA00023239"/>
    </source>
</evidence>
<dbReference type="SUPFAM" id="SSF53383">
    <property type="entry name" value="PLP-dependent transferases"/>
    <property type="match status" value="1"/>
</dbReference>
<feature type="region of interest" description="Disordered" evidence="6">
    <location>
        <begin position="273"/>
        <end position="298"/>
    </location>
</feature>
<evidence type="ECO:0000256" key="1">
    <source>
        <dbReference type="ARBA" id="ARBA00001933"/>
    </source>
</evidence>
<evidence type="ECO:0000256" key="2">
    <source>
        <dbReference type="ARBA" id="ARBA00009533"/>
    </source>
</evidence>
<dbReference type="GO" id="GO:0016831">
    <property type="term" value="F:carboxy-lyase activity"/>
    <property type="evidence" value="ECO:0007669"/>
    <property type="project" value="InterPro"/>
</dbReference>
<dbReference type="InterPro" id="IPR002129">
    <property type="entry name" value="PyrdxlP-dep_de-COase"/>
</dbReference>
<evidence type="ECO:0000256" key="3">
    <source>
        <dbReference type="ARBA" id="ARBA00022898"/>
    </source>
</evidence>
<reference evidence="8" key="1">
    <citation type="submission" date="2010-08" db="EMBL/GenBank/DDBJ databases">
        <authorList>
            <consortium name="Caenorhabditis japonica Sequencing Consortium"/>
            <person name="Wilson R.K."/>
        </authorList>
    </citation>
    <scope>NUCLEOTIDE SEQUENCE [LARGE SCALE GENOMIC DNA]</scope>
    <source>
        <strain evidence="8">DF5081</strain>
    </source>
</reference>
<comment type="cofactor">
    <cofactor evidence="1 5">
        <name>pyridoxal 5'-phosphate</name>
        <dbReference type="ChEBI" id="CHEBI:597326"/>
    </cofactor>
</comment>
<dbReference type="GO" id="GO:0019752">
    <property type="term" value="P:carboxylic acid metabolic process"/>
    <property type="evidence" value="ECO:0007669"/>
    <property type="project" value="InterPro"/>
</dbReference>
<dbReference type="Pfam" id="PF00282">
    <property type="entry name" value="Pyridoxal_deC"/>
    <property type="match status" value="1"/>
</dbReference>
<organism evidence="7 8">
    <name type="scientific">Caenorhabditis japonica</name>
    <dbReference type="NCBI Taxonomy" id="281687"/>
    <lineage>
        <taxon>Eukaryota</taxon>
        <taxon>Metazoa</taxon>
        <taxon>Ecdysozoa</taxon>
        <taxon>Nematoda</taxon>
        <taxon>Chromadorea</taxon>
        <taxon>Rhabditida</taxon>
        <taxon>Rhabditina</taxon>
        <taxon>Rhabditomorpha</taxon>
        <taxon>Rhabditoidea</taxon>
        <taxon>Rhabditidae</taxon>
        <taxon>Peloderinae</taxon>
        <taxon>Caenorhabditis</taxon>
    </lineage>
</organism>
<dbReference type="PANTHER" id="PTHR11999">
    <property type="entry name" value="GROUP II PYRIDOXAL-5-PHOSPHATE DECARBOXYLASE"/>
    <property type="match status" value="1"/>
</dbReference>
<keyword evidence="4" id="KW-0456">Lyase</keyword>
<feature type="compositionally biased region" description="Polar residues" evidence="6">
    <location>
        <begin position="280"/>
        <end position="294"/>
    </location>
</feature>
<dbReference type="Gene3D" id="1.20.1340.10">
    <property type="entry name" value="dopa decarboxylase, N-terminal domain"/>
    <property type="match status" value="1"/>
</dbReference>
<name>A0A8R1HFU3_CAEJA</name>
<feature type="compositionally biased region" description="Low complexity" evidence="6">
    <location>
        <begin position="877"/>
        <end position="890"/>
    </location>
</feature>
<protein>
    <recommendedName>
        <fullName evidence="9">Aromatic-L-amino-acid decarboxylase</fullName>
    </recommendedName>
</protein>
<evidence type="ECO:0000256" key="5">
    <source>
        <dbReference type="PIRSR" id="PIRSR602129-50"/>
    </source>
</evidence>
<dbReference type="GO" id="GO:0006520">
    <property type="term" value="P:amino acid metabolic process"/>
    <property type="evidence" value="ECO:0007669"/>
    <property type="project" value="InterPro"/>
</dbReference>
<proteinExistence type="inferred from homology"/>
<evidence type="ECO:0008006" key="9">
    <source>
        <dbReference type="Google" id="ProtNLM"/>
    </source>
</evidence>
<feature type="modified residue" description="N6-(pyridoxal phosphate)lysine" evidence="5">
    <location>
        <position position="648"/>
    </location>
</feature>
<keyword evidence="3 5" id="KW-0663">Pyridoxal phosphate</keyword>
<dbReference type="PRINTS" id="PR00800">
    <property type="entry name" value="YHDCRBOXLASE"/>
</dbReference>
<evidence type="ECO:0000313" key="8">
    <source>
        <dbReference type="Proteomes" id="UP000005237"/>
    </source>
</evidence>